<dbReference type="SUPFAM" id="SSF57903">
    <property type="entry name" value="FYVE/PHD zinc finger"/>
    <property type="match status" value="1"/>
</dbReference>
<sequence length="447" mass="47315">MGGASGSGGSKARREEGRVGVRIDGVGTGISAGGDAGTGGGEEGATDDIIRCICGSSTDDGFSIACDGCGRWCHCACFAIAKDCVPDNWWCWKCRPGDHLGACLVVHPSRLSSSIHLPPNGYAPPPLPAAPPKSRRRASISNKRPTTTVPADASPPLPNGGNAHIDDMEDERTQYVQIEDDIVPHAATQRKLRAYAAQWRGVSALEPTLPTHTLGHTPFIFGGAPPAPHPTLLHPAAAAYSALPPTYALHTALPAPPHTLLARYPALITPTSAYLRAPPNGYAHAGAPKRFVHLVGPPLDVALDARGAGGRGRWVRSGCWPNAEVRAFVCDASDAQAGKGKGKKREGRDEEDDAPQTQFGIFATRALKQGEEIVVGWEWDDANAVHRVAEVAGTEGCVLSFLSLPVVFLGRRYLYLPLAIFSHSAIPTSHLPSSHSRVTHPLLTRFS</sequence>
<feature type="compositionally biased region" description="Pro residues" evidence="5">
    <location>
        <begin position="121"/>
        <end position="131"/>
    </location>
</feature>
<keyword evidence="1" id="KW-0479">Metal-binding</keyword>
<name>A0AAD6Z2R8_9AGAR</name>
<feature type="domain" description="Zinc finger PHD-type" evidence="6">
    <location>
        <begin position="51"/>
        <end position="95"/>
    </location>
</feature>
<accession>A0AAD6Z2R8</accession>
<dbReference type="GO" id="GO:0006355">
    <property type="term" value="P:regulation of DNA-templated transcription"/>
    <property type="evidence" value="ECO:0007669"/>
    <property type="project" value="TreeGrafter"/>
</dbReference>
<dbReference type="GO" id="GO:0034967">
    <property type="term" value="C:Set3 complex"/>
    <property type="evidence" value="ECO:0007669"/>
    <property type="project" value="TreeGrafter"/>
</dbReference>
<dbReference type="GO" id="GO:0006325">
    <property type="term" value="P:chromatin organization"/>
    <property type="evidence" value="ECO:0007669"/>
    <property type="project" value="UniProtKB-KW"/>
</dbReference>
<keyword evidence="3" id="KW-0862">Zinc</keyword>
<evidence type="ECO:0000256" key="5">
    <source>
        <dbReference type="SAM" id="MobiDB-lite"/>
    </source>
</evidence>
<keyword evidence="2" id="KW-0863">Zinc-finger</keyword>
<dbReference type="InterPro" id="IPR011011">
    <property type="entry name" value="Znf_FYVE_PHD"/>
</dbReference>
<evidence type="ECO:0000256" key="4">
    <source>
        <dbReference type="ARBA" id="ARBA00022853"/>
    </source>
</evidence>
<evidence type="ECO:0000256" key="2">
    <source>
        <dbReference type="ARBA" id="ARBA00022771"/>
    </source>
</evidence>
<comment type="caution">
    <text evidence="8">The sequence shown here is derived from an EMBL/GenBank/DDBJ whole genome shotgun (WGS) entry which is preliminary data.</text>
</comment>
<proteinExistence type="predicted"/>
<evidence type="ECO:0000256" key="3">
    <source>
        <dbReference type="ARBA" id="ARBA00022833"/>
    </source>
</evidence>
<dbReference type="Proteomes" id="UP001218218">
    <property type="component" value="Unassembled WGS sequence"/>
</dbReference>
<protein>
    <submittedName>
        <fullName evidence="8">Uncharacterized protein</fullName>
    </submittedName>
</protein>
<keyword evidence="4" id="KW-0156">Chromatin regulator</keyword>
<dbReference type="InterPro" id="IPR001214">
    <property type="entry name" value="SET_dom"/>
</dbReference>
<dbReference type="InterPro" id="IPR046341">
    <property type="entry name" value="SET_dom_sf"/>
</dbReference>
<dbReference type="Gene3D" id="2.170.270.10">
    <property type="entry name" value="SET domain"/>
    <property type="match status" value="1"/>
</dbReference>
<evidence type="ECO:0000256" key="1">
    <source>
        <dbReference type="ARBA" id="ARBA00022723"/>
    </source>
</evidence>
<reference evidence="8" key="1">
    <citation type="submission" date="2023-03" db="EMBL/GenBank/DDBJ databases">
        <title>Massive genome expansion in bonnet fungi (Mycena s.s.) driven by repeated elements and novel gene families across ecological guilds.</title>
        <authorList>
            <consortium name="Lawrence Berkeley National Laboratory"/>
            <person name="Harder C.B."/>
            <person name="Miyauchi S."/>
            <person name="Viragh M."/>
            <person name="Kuo A."/>
            <person name="Thoen E."/>
            <person name="Andreopoulos B."/>
            <person name="Lu D."/>
            <person name="Skrede I."/>
            <person name="Drula E."/>
            <person name="Henrissat B."/>
            <person name="Morin E."/>
            <person name="Kohler A."/>
            <person name="Barry K."/>
            <person name="LaButti K."/>
            <person name="Morin E."/>
            <person name="Salamov A."/>
            <person name="Lipzen A."/>
            <person name="Mereny Z."/>
            <person name="Hegedus B."/>
            <person name="Baldrian P."/>
            <person name="Stursova M."/>
            <person name="Weitz H."/>
            <person name="Taylor A."/>
            <person name="Grigoriev I.V."/>
            <person name="Nagy L.G."/>
            <person name="Martin F."/>
            <person name="Kauserud H."/>
        </authorList>
    </citation>
    <scope>NUCLEOTIDE SEQUENCE</scope>
    <source>
        <strain evidence="8">CBHHK002</strain>
    </source>
</reference>
<evidence type="ECO:0000313" key="9">
    <source>
        <dbReference type="Proteomes" id="UP001218218"/>
    </source>
</evidence>
<feature type="region of interest" description="Disordered" evidence="5">
    <location>
        <begin position="336"/>
        <end position="355"/>
    </location>
</feature>
<dbReference type="EMBL" id="JARIHO010000099">
    <property type="protein sequence ID" value="KAJ7304780.1"/>
    <property type="molecule type" value="Genomic_DNA"/>
</dbReference>
<evidence type="ECO:0000259" key="6">
    <source>
        <dbReference type="SMART" id="SM00249"/>
    </source>
</evidence>
<dbReference type="PANTHER" id="PTHR46462:SF3">
    <property type="entry name" value="UPSET, ISOFORM A"/>
    <property type="match status" value="1"/>
</dbReference>
<gene>
    <name evidence="8" type="ORF">DFH08DRAFT_721417</name>
</gene>
<dbReference type="GO" id="GO:0070210">
    <property type="term" value="C:Rpd3L-Expanded complex"/>
    <property type="evidence" value="ECO:0007669"/>
    <property type="project" value="TreeGrafter"/>
</dbReference>
<dbReference type="GO" id="GO:0008270">
    <property type="term" value="F:zinc ion binding"/>
    <property type="evidence" value="ECO:0007669"/>
    <property type="project" value="UniProtKB-KW"/>
</dbReference>
<keyword evidence="9" id="KW-1185">Reference proteome</keyword>
<dbReference type="Pfam" id="PF20826">
    <property type="entry name" value="PHD_5"/>
    <property type="match status" value="1"/>
</dbReference>
<dbReference type="PANTHER" id="PTHR46462">
    <property type="entry name" value="UPSET, ISOFORM A"/>
    <property type="match status" value="1"/>
</dbReference>
<dbReference type="InterPro" id="IPR001965">
    <property type="entry name" value="Znf_PHD"/>
</dbReference>
<feature type="region of interest" description="Disordered" evidence="5">
    <location>
        <begin position="117"/>
        <end position="166"/>
    </location>
</feature>
<dbReference type="InterPro" id="IPR013083">
    <property type="entry name" value="Znf_RING/FYVE/PHD"/>
</dbReference>
<dbReference type="SMART" id="SM00249">
    <property type="entry name" value="PHD"/>
    <property type="match status" value="1"/>
</dbReference>
<evidence type="ECO:0000313" key="8">
    <source>
        <dbReference type="EMBL" id="KAJ7304780.1"/>
    </source>
</evidence>
<dbReference type="SMART" id="SM00317">
    <property type="entry name" value="SET"/>
    <property type="match status" value="1"/>
</dbReference>
<feature type="domain" description="SET" evidence="7">
    <location>
        <begin position="235"/>
        <end position="384"/>
    </location>
</feature>
<organism evidence="8 9">
    <name type="scientific">Mycena albidolilacea</name>
    <dbReference type="NCBI Taxonomy" id="1033008"/>
    <lineage>
        <taxon>Eukaryota</taxon>
        <taxon>Fungi</taxon>
        <taxon>Dikarya</taxon>
        <taxon>Basidiomycota</taxon>
        <taxon>Agaricomycotina</taxon>
        <taxon>Agaricomycetes</taxon>
        <taxon>Agaricomycetidae</taxon>
        <taxon>Agaricales</taxon>
        <taxon>Marasmiineae</taxon>
        <taxon>Mycenaceae</taxon>
        <taxon>Mycena</taxon>
    </lineage>
</organism>
<dbReference type="Gene3D" id="3.30.40.10">
    <property type="entry name" value="Zinc/RING finger domain, C3HC4 (zinc finger)"/>
    <property type="match status" value="1"/>
</dbReference>
<feature type="compositionally biased region" description="Polar residues" evidence="5">
    <location>
        <begin position="139"/>
        <end position="149"/>
    </location>
</feature>
<dbReference type="AlphaFoldDB" id="A0AAD6Z2R8"/>
<evidence type="ECO:0000259" key="7">
    <source>
        <dbReference type="SMART" id="SM00317"/>
    </source>
</evidence>